<evidence type="ECO:0000256" key="6">
    <source>
        <dbReference type="ARBA" id="ARBA00049091"/>
    </source>
</evidence>
<accession>A0ABR1B7A4</accession>
<keyword evidence="7" id="KW-0676">Redox-active center</keyword>
<dbReference type="PROSITE" id="PS51352">
    <property type="entry name" value="THIOREDOXIN_2"/>
    <property type="match status" value="1"/>
</dbReference>
<keyword evidence="9" id="KW-0503">Monooxygenase</keyword>
<dbReference type="InterPro" id="IPR036249">
    <property type="entry name" value="Thioredoxin-like_sf"/>
</dbReference>
<keyword evidence="4 7" id="KW-0049">Antioxidant</keyword>
<dbReference type="Proteomes" id="UP001359485">
    <property type="component" value="Unassembled WGS sequence"/>
</dbReference>
<comment type="similarity">
    <text evidence="1">Belongs to the peroxiredoxin family. AhpC/Prx1 subfamily.</text>
</comment>
<evidence type="ECO:0000256" key="5">
    <source>
        <dbReference type="ARBA" id="ARBA00023002"/>
    </source>
</evidence>
<comment type="function">
    <text evidence="7">Thiol-specific peroxidase that catalyzes the reduction of hydrogen peroxide and organic hydroperoxides to water and alcohols, respectively.</text>
</comment>
<organism evidence="9 10">
    <name type="scientific">Polyplax serrata</name>
    <name type="common">Common mouse louse</name>
    <dbReference type="NCBI Taxonomy" id="468196"/>
    <lineage>
        <taxon>Eukaryota</taxon>
        <taxon>Metazoa</taxon>
        <taxon>Ecdysozoa</taxon>
        <taxon>Arthropoda</taxon>
        <taxon>Hexapoda</taxon>
        <taxon>Insecta</taxon>
        <taxon>Pterygota</taxon>
        <taxon>Neoptera</taxon>
        <taxon>Paraneoptera</taxon>
        <taxon>Psocodea</taxon>
        <taxon>Troctomorpha</taxon>
        <taxon>Phthiraptera</taxon>
        <taxon>Anoplura</taxon>
        <taxon>Polyplacidae</taxon>
        <taxon>Polyplax</taxon>
    </lineage>
</organism>
<name>A0ABR1B7A4_POLSC</name>
<dbReference type="CDD" id="cd03015">
    <property type="entry name" value="PRX_Typ2cys"/>
    <property type="match status" value="1"/>
</dbReference>
<keyword evidence="5 7" id="KW-0560">Oxidoreductase</keyword>
<dbReference type="EC" id="1.11.1.24" evidence="2"/>
<dbReference type="Gene3D" id="3.40.30.10">
    <property type="entry name" value="Glutaredoxin"/>
    <property type="match status" value="1"/>
</dbReference>
<evidence type="ECO:0000256" key="2">
    <source>
        <dbReference type="ARBA" id="ARBA00013017"/>
    </source>
</evidence>
<comment type="caution">
    <text evidence="9">The sequence shown here is derived from an EMBL/GenBank/DDBJ whole genome shotgun (WGS) entry which is preliminary data.</text>
</comment>
<evidence type="ECO:0000313" key="10">
    <source>
        <dbReference type="Proteomes" id="UP001359485"/>
    </source>
</evidence>
<dbReference type="EMBL" id="JAWJWF010000003">
    <property type="protein sequence ID" value="KAK6635621.1"/>
    <property type="molecule type" value="Genomic_DNA"/>
</dbReference>
<proteinExistence type="inferred from homology"/>
<dbReference type="Pfam" id="PF10417">
    <property type="entry name" value="1-cysPrx_C"/>
    <property type="match status" value="1"/>
</dbReference>
<evidence type="ECO:0000256" key="4">
    <source>
        <dbReference type="ARBA" id="ARBA00022862"/>
    </source>
</evidence>
<evidence type="ECO:0000256" key="7">
    <source>
        <dbReference type="PIRNR" id="PIRNR000239"/>
    </source>
</evidence>
<dbReference type="PANTHER" id="PTHR10681">
    <property type="entry name" value="THIOREDOXIN PEROXIDASE"/>
    <property type="match status" value="1"/>
</dbReference>
<reference evidence="9 10" key="1">
    <citation type="submission" date="2023-09" db="EMBL/GenBank/DDBJ databases">
        <title>Genomes of two closely related lineages of the louse Polyplax serrata with different host specificities.</title>
        <authorList>
            <person name="Martinu J."/>
            <person name="Tarabai H."/>
            <person name="Stefka J."/>
            <person name="Hypsa V."/>
        </authorList>
    </citation>
    <scope>NUCLEOTIDE SEQUENCE [LARGE SCALE GENOMIC DNA]</scope>
    <source>
        <strain evidence="9">98ZLc_SE</strain>
    </source>
</reference>
<evidence type="ECO:0000256" key="1">
    <source>
        <dbReference type="ARBA" id="ARBA00009796"/>
    </source>
</evidence>
<evidence type="ECO:0000313" key="9">
    <source>
        <dbReference type="EMBL" id="KAK6635621.1"/>
    </source>
</evidence>
<dbReference type="InterPro" id="IPR050217">
    <property type="entry name" value="Peroxiredoxin"/>
</dbReference>
<dbReference type="Pfam" id="PF00578">
    <property type="entry name" value="AhpC-TSA"/>
    <property type="match status" value="1"/>
</dbReference>
<dbReference type="SUPFAM" id="SSF52833">
    <property type="entry name" value="Thioredoxin-like"/>
    <property type="match status" value="1"/>
</dbReference>
<dbReference type="InterPro" id="IPR013766">
    <property type="entry name" value="Thioredoxin_domain"/>
</dbReference>
<comment type="catalytic activity">
    <reaction evidence="6">
        <text>a hydroperoxide + [thioredoxin]-dithiol = an alcohol + [thioredoxin]-disulfide + H2O</text>
        <dbReference type="Rhea" id="RHEA:62620"/>
        <dbReference type="Rhea" id="RHEA-COMP:10698"/>
        <dbReference type="Rhea" id="RHEA-COMP:10700"/>
        <dbReference type="ChEBI" id="CHEBI:15377"/>
        <dbReference type="ChEBI" id="CHEBI:29950"/>
        <dbReference type="ChEBI" id="CHEBI:30879"/>
        <dbReference type="ChEBI" id="CHEBI:35924"/>
        <dbReference type="ChEBI" id="CHEBI:50058"/>
        <dbReference type="EC" id="1.11.1.24"/>
    </reaction>
</comment>
<evidence type="ECO:0000259" key="8">
    <source>
        <dbReference type="PROSITE" id="PS51352"/>
    </source>
</evidence>
<feature type="domain" description="Thioredoxin" evidence="8">
    <location>
        <begin position="16"/>
        <end position="174"/>
    </location>
</feature>
<sequence length="211" mass="24084">MITCRQQLNGRPLRSPKVQEKAPEFEGTAVINDEFKKIKLSDYKGKYLVFYFYPFDFSFVCPTEIIAFSNQYEEFKKINTEVIGCSTDSHFSHLNWTTVSRKSGGIGQIKYPLLSDFTKKISRDYGVLLEDLGASLRGLFIIDGKGTIRHMSVNDLPVGRSVEEVLRLVKAFQFNDKHGEVCPASWQPDKESIKPNVKDSKTFFGNAYKDE</sequence>
<dbReference type="InterPro" id="IPR024706">
    <property type="entry name" value="Peroxiredoxin_AhpC-typ"/>
</dbReference>
<gene>
    <name evidence="9" type="primary">PRX3</name>
    <name evidence="9" type="ORF">RUM44_000875</name>
</gene>
<keyword evidence="10" id="KW-1185">Reference proteome</keyword>
<dbReference type="InterPro" id="IPR019479">
    <property type="entry name" value="Peroxiredoxin_C"/>
</dbReference>
<dbReference type="PIRSF" id="PIRSF000239">
    <property type="entry name" value="AHPC"/>
    <property type="match status" value="1"/>
</dbReference>
<dbReference type="InterPro" id="IPR000866">
    <property type="entry name" value="AhpC/TSA"/>
</dbReference>
<evidence type="ECO:0000256" key="3">
    <source>
        <dbReference type="ARBA" id="ARBA00022559"/>
    </source>
</evidence>
<protein>
    <recommendedName>
        <fullName evidence="2">thioredoxin-dependent peroxiredoxin</fullName>
        <ecNumber evidence="2">1.11.1.24</ecNumber>
    </recommendedName>
</protein>
<keyword evidence="3 7" id="KW-0575">Peroxidase</keyword>
<dbReference type="PANTHER" id="PTHR10681:SF128">
    <property type="entry name" value="THIOREDOXIN-DEPENDENT PEROXIDE REDUCTASE, MITOCHONDRIAL"/>
    <property type="match status" value="1"/>
</dbReference>
<dbReference type="GO" id="GO:0004497">
    <property type="term" value="F:monooxygenase activity"/>
    <property type="evidence" value="ECO:0007669"/>
    <property type="project" value="UniProtKB-KW"/>
</dbReference>